<gene>
    <name evidence="6" type="ORF">DCAF_LOCUS1393</name>
</gene>
<dbReference type="Pfam" id="PF01027">
    <property type="entry name" value="Bax1-I"/>
    <property type="match status" value="1"/>
</dbReference>
<keyword evidence="7" id="KW-1185">Reference proteome</keyword>
<sequence length="189" mass="21460">MYDYTSVSNKDASKEIDLEAGNGETLYPSLSLGENRLRWGLIRKVYGILVARLVLTTIVSVVTVLYTPMIDLLEAVLGSFCFYQFCPLFARCYGCSRIMRVFFPFGSTSTAVYGGISALIFRGYIVYDTDHSIKRFSYDEYILASVALYLDITNLFLSILRVLESEKQLVVQTYSLRPELACNYIFDNT</sequence>
<keyword evidence="3 5" id="KW-1133">Transmembrane helix</keyword>
<keyword evidence="2 5" id="KW-0812">Transmembrane</keyword>
<evidence type="ECO:0000256" key="5">
    <source>
        <dbReference type="RuleBase" id="RU004379"/>
    </source>
</evidence>
<dbReference type="GO" id="GO:0016020">
    <property type="term" value="C:membrane"/>
    <property type="evidence" value="ECO:0007669"/>
    <property type="project" value="UniProtKB-SubCell"/>
</dbReference>
<dbReference type="InterPro" id="IPR006214">
    <property type="entry name" value="Bax_inhibitor_1-related"/>
</dbReference>
<evidence type="ECO:0000256" key="4">
    <source>
        <dbReference type="ARBA" id="ARBA00023136"/>
    </source>
</evidence>
<feature type="transmembrane region" description="Helical" evidence="5">
    <location>
        <begin position="141"/>
        <end position="163"/>
    </location>
</feature>
<name>A0AAV1QSD1_9ROSI</name>
<evidence type="ECO:0000313" key="6">
    <source>
        <dbReference type="EMBL" id="CAK7323763.1"/>
    </source>
</evidence>
<dbReference type="Proteomes" id="UP001314170">
    <property type="component" value="Unassembled WGS sequence"/>
</dbReference>
<evidence type="ECO:0000313" key="7">
    <source>
        <dbReference type="Proteomes" id="UP001314170"/>
    </source>
</evidence>
<dbReference type="AlphaFoldDB" id="A0AAV1QSD1"/>
<dbReference type="EMBL" id="CAWUPB010000131">
    <property type="protein sequence ID" value="CAK7323763.1"/>
    <property type="molecule type" value="Genomic_DNA"/>
</dbReference>
<evidence type="ECO:0000256" key="1">
    <source>
        <dbReference type="ARBA" id="ARBA00004141"/>
    </source>
</evidence>
<accession>A0AAV1QSD1</accession>
<organism evidence="6 7">
    <name type="scientific">Dovyalis caffra</name>
    <dbReference type="NCBI Taxonomy" id="77055"/>
    <lineage>
        <taxon>Eukaryota</taxon>
        <taxon>Viridiplantae</taxon>
        <taxon>Streptophyta</taxon>
        <taxon>Embryophyta</taxon>
        <taxon>Tracheophyta</taxon>
        <taxon>Spermatophyta</taxon>
        <taxon>Magnoliopsida</taxon>
        <taxon>eudicotyledons</taxon>
        <taxon>Gunneridae</taxon>
        <taxon>Pentapetalae</taxon>
        <taxon>rosids</taxon>
        <taxon>fabids</taxon>
        <taxon>Malpighiales</taxon>
        <taxon>Salicaceae</taxon>
        <taxon>Flacourtieae</taxon>
        <taxon>Dovyalis</taxon>
    </lineage>
</organism>
<keyword evidence="4 5" id="KW-0472">Membrane</keyword>
<protein>
    <submittedName>
        <fullName evidence="6">Uncharacterized protein</fullName>
    </submittedName>
</protein>
<comment type="similarity">
    <text evidence="5">Belongs to the BI1 family.</text>
</comment>
<feature type="transmembrane region" description="Helical" evidence="5">
    <location>
        <begin position="45"/>
        <end position="66"/>
    </location>
</feature>
<dbReference type="PANTHER" id="PTHR23291">
    <property type="entry name" value="BAX INHIBITOR-RELATED"/>
    <property type="match status" value="1"/>
</dbReference>
<feature type="transmembrane region" description="Helical" evidence="5">
    <location>
        <begin position="102"/>
        <end position="121"/>
    </location>
</feature>
<evidence type="ECO:0000256" key="3">
    <source>
        <dbReference type="ARBA" id="ARBA00022989"/>
    </source>
</evidence>
<evidence type="ECO:0000256" key="2">
    <source>
        <dbReference type="ARBA" id="ARBA00022692"/>
    </source>
</evidence>
<dbReference type="PANTHER" id="PTHR23291:SF50">
    <property type="entry name" value="PROTEIN LIFEGUARD 4"/>
    <property type="match status" value="1"/>
</dbReference>
<proteinExistence type="inferred from homology"/>
<feature type="transmembrane region" description="Helical" evidence="5">
    <location>
        <begin position="72"/>
        <end position="90"/>
    </location>
</feature>
<comment type="subcellular location">
    <subcellularLocation>
        <location evidence="1">Membrane</location>
        <topology evidence="1">Multi-pass membrane protein</topology>
    </subcellularLocation>
</comment>
<reference evidence="6 7" key="1">
    <citation type="submission" date="2024-01" db="EMBL/GenBank/DDBJ databases">
        <authorList>
            <person name="Waweru B."/>
        </authorList>
    </citation>
    <scope>NUCLEOTIDE SEQUENCE [LARGE SCALE GENOMIC DNA]</scope>
</reference>
<comment type="caution">
    <text evidence="6">The sequence shown here is derived from an EMBL/GenBank/DDBJ whole genome shotgun (WGS) entry which is preliminary data.</text>
</comment>
<comment type="caution">
    <text evidence="5">Lacks conserved residue(s) required for the propagation of feature annotation.</text>
</comment>